<dbReference type="EMBL" id="CP058905">
    <property type="protein sequence ID" value="QLJ97123.1"/>
    <property type="molecule type" value="Genomic_DNA"/>
</dbReference>
<sequence>MTRPHPAGPPDPGAGPFTRRLMLRIGGVLGLAATGAALSGAAAAAPSGDATPTDAPDPAGDFGRPPTADARRRQVRRGSAATDTTVRTERGTATGADPTSARGARLQPGTTTIDTTPLSRRSAPWPVED</sequence>
<gene>
    <name evidence="2" type="ORF">HZU44_19980</name>
</gene>
<accession>A0A7D6CC75</accession>
<name>A0A7D6CC75_9ACTN</name>
<feature type="compositionally biased region" description="Polar residues" evidence="1">
    <location>
        <begin position="108"/>
        <end position="119"/>
    </location>
</feature>
<protein>
    <submittedName>
        <fullName evidence="2">Uncharacterized protein</fullName>
    </submittedName>
</protein>
<dbReference type="PROSITE" id="PS51318">
    <property type="entry name" value="TAT"/>
    <property type="match status" value="1"/>
</dbReference>
<organism evidence="2">
    <name type="scientific">Micromonospora carbonacea</name>
    <dbReference type="NCBI Taxonomy" id="47853"/>
    <lineage>
        <taxon>Bacteria</taxon>
        <taxon>Bacillati</taxon>
        <taxon>Actinomycetota</taxon>
        <taxon>Actinomycetes</taxon>
        <taxon>Micromonosporales</taxon>
        <taxon>Micromonosporaceae</taxon>
        <taxon>Micromonospora</taxon>
    </lineage>
</organism>
<feature type="region of interest" description="Disordered" evidence="1">
    <location>
        <begin position="38"/>
        <end position="129"/>
    </location>
</feature>
<evidence type="ECO:0000256" key="1">
    <source>
        <dbReference type="SAM" id="MobiDB-lite"/>
    </source>
</evidence>
<reference evidence="2" key="1">
    <citation type="submission" date="2020-08" db="EMBL/GenBank/DDBJ databases">
        <title>A bifunctional nitrone conjugated secondary metabolite targeting the ribosome.</title>
        <authorList>
            <person name="Limbrick E.M."/>
            <person name="Graf M."/>
            <person name="Derewacz D.K."/>
            <person name="Nguyen F."/>
            <person name="Spraggins J.M."/>
            <person name="Wieland M."/>
            <person name="Ynigez-Gutierrez A.E."/>
            <person name="Reisman B.J."/>
            <person name="Zinshteyn B."/>
            <person name="McCulloch K."/>
            <person name="Iverson T.M."/>
            <person name="Green R."/>
            <person name="Wilson D.N."/>
            <person name="Bachmann B.O."/>
        </authorList>
    </citation>
    <scope>NUCLEOTIDE SEQUENCE</scope>
    <source>
        <strain evidence="2">Africana</strain>
    </source>
</reference>
<feature type="compositionally biased region" description="Low complexity" evidence="1">
    <location>
        <begin position="38"/>
        <end position="61"/>
    </location>
</feature>
<proteinExistence type="predicted"/>
<evidence type="ECO:0000313" key="2">
    <source>
        <dbReference type="EMBL" id="QLJ97123.1"/>
    </source>
</evidence>
<dbReference type="AlphaFoldDB" id="A0A7D6CC75"/>
<dbReference type="InterPro" id="IPR006311">
    <property type="entry name" value="TAT_signal"/>
</dbReference>